<dbReference type="EMBL" id="CM031817">
    <property type="protein sequence ID" value="KAG6643287.1"/>
    <property type="molecule type" value="Genomic_DNA"/>
</dbReference>
<comment type="subcellular location">
    <subcellularLocation>
        <location evidence="1">Membrane</location>
        <topology evidence="1">Multi-pass membrane protein</topology>
    </subcellularLocation>
</comment>
<gene>
    <name evidence="6" type="ORF">CIPAW_09G200000</name>
</gene>
<reference evidence="6" key="1">
    <citation type="submission" date="2020-12" db="EMBL/GenBank/DDBJ databases">
        <title>WGS assembly of Carya illinoinensis cv. Pawnee.</title>
        <authorList>
            <person name="Platts A."/>
            <person name="Shu S."/>
            <person name="Wright S."/>
            <person name="Barry K."/>
            <person name="Edger P."/>
            <person name="Pires J.C."/>
            <person name="Schmutz J."/>
        </authorList>
    </citation>
    <scope>NUCLEOTIDE SEQUENCE</scope>
    <source>
        <tissue evidence="6">Leaf</tissue>
    </source>
</reference>
<keyword evidence="7" id="KW-1185">Reference proteome</keyword>
<name>A0A8T1PPV7_CARIL</name>
<feature type="transmembrane region" description="Helical" evidence="5">
    <location>
        <begin position="133"/>
        <end position="153"/>
    </location>
</feature>
<dbReference type="GO" id="GO:0022857">
    <property type="term" value="F:transmembrane transporter activity"/>
    <property type="evidence" value="ECO:0007669"/>
    <property type="project" value="InterPro"/>
</dbReference>
<accession>A0A8T1PPV7</accession>
<evidence type="ECO:0000256" key="2">
    <source>
        <dbReference type="ARBA" id="ARBA00022692"/>
    </source>
</evidence>
<evidence type="ECO:0000313" key="7">
    <source>
        <dbReference type="Proteomes" id="UP000811609"/>
    </source>
</evidence>
<evidence type="ECO:0000256" key="1">
    <source>
        <dbReference type="ARBA" id="ARBA00004141"/>
    </source>
</evidence>
<protein>
    <submittedName>
        <fullName evidence="6">Uncharacterized protein</fullName>
    </submittedName>
</protein>
<proteinExistence type="predicted"/>
<feature type="transmembrane region" description="Helical" evidence="5">
    <location>
        <begin position="574"/>
        <end position="594"/>
    </location>
</feature>
<feature type="transmembrane region" description="Helical" evidence="5">
    <location>
        <begin position="490"/>
        <end position="514"/>
    </location>
</feature>
<evidence type="ECO:0000256" key="5">
    <source>
        <dbReference type="SAM" id="Phobius"/>
    </source>
</evidence>
<dbReference type="Proteomes" id="UP000811609">
    <property type="component" value="Chromosome 9"/>
</dbReference>
<evidence type="ECO:0000256" key="4">
    <source>
        <dbReference type="ARBA" id="ARBA00023136"/>
    </source>
</evidence>
<evidence type="ECO:0000256" key="3">
    <source>
        <dbReference type="ARBA" id="ARBA00022989"/>
    </source>
</evidence>
<feature type="transmembrane region" description="Helical" evidence="5">
    <location>
        <begin position="222"/>
        <end position="241"/>
    </location>
</feature>
<dbReference type="PANTHER" id="PTHR11654">
    <property type="entry name" value="OLIGOPEPTIDE TRANSPORTER-RELATED"/>
    <property type="match status" value="1"/>
</dbReference>
<comment type="caution">
    <text evidence="6">The sequence shown here is derived from an EMBL/GenBank/DDBJ whole genome shotgun (WGS) entry which is preliminary data.</text>
</comment>
<keyword evidence="3 5" id="KW-1133">Transmembrane helix</keyword>
<dbReference type="AlphaFoldDB" id="A0A8T1PPV7"/>
<dbReference type="Pfam" id="PF00854">
    <property type="entry name" value="PTR2"/>
    <property type="match status" value="1"/>
</dbReference>
<dbReference type="InterPro" id="IPR000109">
    <property type="entry name" value="POT_fam"/>
</dbReference>
<evidence type="ECO:0000313" key="6">
    <source>
        <dbReference type="EMBL" id="KAG6643287.1"/>
    </source>
</evidence>
<keyword evidence="2 5" id="KW-0812">Transmembrane</keyword>
<feature type="transmembrane region" description="Helical" evidence="5">
    <location>
        <begin position="449"/>
        <end position="470"/>
    </location>
</feature>
<keyword evidence="4 5" id="KW-0472">Membrane</keyword>
<sequence>MRKLDSQRRNQDTERERDGGLHESWIWSRETEMGTVMINSYIAEKNHLPSLPSPHKSSPGGWKASRYILGNETFEKLAVMSLIANLVVYLNTRYNMDNATSAYVFNIWSGLINFLPLAGAFVSDAYLGRFGTLLFGTTALLLGMGTLTLTAGIPMLRPSSCINEESNCAQPKGWQLAVLYGGLALVALGSGGVRPCNIAFGADQFDPTTEKGRAQLESFCNWWYLLFTVAFLVALTGVVYVQTNVDWILGFAIPTCCLALSICILLLGCHTYIRMVPQGSIFVDMAKVITAACRKSGLTVGQPSQSYHDPPMIGLEPQRTKLAHSNMFRFLDKAAIITDPDELDSLGEPKNGWRLCSLQQVEQLKRVIGVLPVWLTGIGCVVATNQIKSFGVFQAIQMNRSIGSTHLKIPPAWMSLTSMIALSIWIYTYEQVYLPLMRKRTQNAKRLTLEQRIVIGVVMSILCMLVAGFTEMKRRDSALKHGYFESPITVALLLPQFVLSGLIEAFAAIAMMELLTAHWPNNMKTLGGAVFCLSFSIAGCLNSILIDIFLKFAWINGKLSWLGGNDLNKNRLEYFYFTVAAFSTLNLIYFHVFARHYLEYTEPQKSFHWEENDHEEKWLQMKGTDH</sequence>
<organism evidence="6 7">
    <name type="scientific">Carya illinoinensis</name>
    <name type="common">Pecan</name>
    <dbReference type="NCBI Taxonomy" id="32201"/>
    <lineage>
        <taxon>Eukaryota</taxon>
        <taxon>Viridiplantae</taxon>
        <taxon>Streptophyta</taxon>
        <taxon>Embryophyta</taxon>
        <taxon>Tracheophyta</taxon>
        <taxon>Spermatophyta</taxon>
        <taxon>Magnoliopsida</taxon>
        <taxon>eudicotyledons</taxon>
        <taxon>Gunneridae</taxon>
        <taxon>Pentapetalae</taxon>
        <taxon>rosids</taxon>
        <taxon>fabids</taxon>
        <taxon>Fagales</taxon>
        <taxon>Juglandaceae</taxon>
        <taxon>Carya</taxon>
    </lineage>
</organism>
<feature type="transmembrane region" description="Helical" evidence="5">
    <location>
        <begin position="102"/>
        <end position="121"/>
    </location>
</feature>
<feature type="transmembrane region" description="Helical" evidence="5">
    <location>
        <begin position="367"/>
        <end position="387"/>
    </location>
</feature>
<dbReference type="GO" id="GO:0016020">
    <property type="term" value="C:membrane"/>
    <property type="evidence" value="ECO:0007669"/>
    <property type="project" value="UniProtKB-SubCell"/>
</dbReference>
<feature type="transmembrane region" description="Helical" evidence="5">
    <location>
        <begin position="247"/>
        <end position="268"/>
    </location>
</feature>
<feature type="transmembrane region" description="Helical" evidence="5">
    <location>
        <begin position="526"/>
        <end position="554"/>
    </location>
</feature>
<feature type="transmembrane region" description="Helical" evidence="5">
    <location>
        <begin position="407"/>
        <end position="428"/>
    </location>
</feature>